<reference evidence="6 7" key="1">
    <citation type="submission" date="2020-05" db="EMBL/GenBank/DDBJ databases">
        <title>MicrobeNet Type strains.</title>
        <authorList>
            <person name="Nicholson A.C."/>
        </authorList>
    </citation>
    <scope>NUCLEOTIDE SEQUENCE [LARGE SCALE GENOMIC DNA]</scope>
    <source>
        <strain evidence="6 7">JCM 3224</strain>
    </source>
</reference>
<dbReference type="InterPro" id="IPR029058">
    <property type="entry name" value="AB_hydrolase_fold"/>
</dbReference>
<keyword evidence="3 6" id="KW-0378">Hydrolase</keyword>
<protein>
    <submittedName>
        <fullName evidence="6">Epoxide hydrolase</fullName>
    </submittedName>
</protein>
<feature type="active site" description="Proton acceptor" evidence="4">
    <location>
        <position position="362"/>
    </location>
</feature>
<dbReference type="RefSeq" id="WP_067518474.1">
    <property type="nucleotide sequence ID" value="NZ_JABELX010000003.1"/>
</dbReference>
<keyword evidence="7" id="KW-1185">Reference proteome</keyword>
<evidence type="ECO:0000259" key="5">
    <source>
        <dbReference type="Pfam" id="PF06441"/>
    </source>
</evidence>
<feature type="active site" description="Proton donor" evidence="4">
    <location>
        <position position="313"/>
    </location>
</feature>
<dbReference type="PANTHER" id="PTHR21661:SF35">
    <property type="entry name" value="EPOXIDE HYDROLASE"/>
    <property type="match status" value="1"/>
</dbReference>
<dbReference type="PANTHER" id="PTHR21661">
    <property type="entry name" value="EPOXIDE HYDROLASE 1-RELATED"/>
    <property type="match status" value="1"/>
</dbReference>
<keyword evidence="2" id="KW-0058">Aromatic hydrocarbons catabolism</keyword>
<evidence type="ECO:0000256" key="2">
    <source>
        <dbReference type="ARBA" id="ARBA00022797"/>
    </source>
</evidence>
<dbReference type="InterPro" id="IPR010497">
    <property type="entry name" value="Epoxide_hydro_N"/>
</dbReference>
<dbReference type="PRINTS" id="PR00412">
    <property type="entry name" value="EPOXHYDRLASE"/>
</dbReference>
<proteinExistence type="inferred from homology"/>
<sequence length="390" mass="43893">MSTEITPFRIDIPQRQLDDLRARLDGARWPAPLPGDDWDTGVPVNWLRELVDYWRTEYDWRVVESVLNSYPQFTTEIDEQRIHFLHIRSAEPEAVPLLMTHGWPGSIVEFLDVIGPLTDPGAHGGNPNDAFHLVIPSLPGFGFSGPVTDSGWTTERIARTWDELMRRLGYDRYGVQGGDIGAAVSPEVGRVAPDRVIGVHVNGGPGPMPQLPLSEQELAELTGMERDRVQRIEAFMNEEFGYIAVQSTRPQALAYGLVDSPVGQLAWIMDKFREWTHPRNVLPDKILDRDRLLNNVMIYWLTETAGSAAYVGYAQEQPWGAVQQNSGVPTGAIIFAHDVGIRRYAETENTITHWVELDRGGHFAAMEEPQLLTDDIREFFRTVRSDRAGA</sequence>
<dbReference type="EMBL" id="JABELX010000003">
    <property type="protein sequence ID" value="NNH70230.1"/>
    <property type="molecule type" value="Genomic_DNA"/>
</dbReference>
<dbReference type="InterPro" id="IPR016292">
    <property type="entry name" value="Epoxide_hydrolase"/>
</dbReference>
<comment type="similarity">
    <text evidence="1">Belongs to the peptidase S33 family.</text>
</comment>
<dbReference type="PIRSF" id="PIRSF001112">
    <property type="entry name" value="Epoxide_hydrolase"/>
    <property type="match status" value="1"/>
</dbReference>
<feature type="domain" description="Epoxide hydrolase N-terminal" evidence="5">
    <location>
        <begin position="5"/>
        <end position="110"/>
    </location>
</feature>
<comment type="caution">
    <text evidence="6">The sequence shown here is derived from an EMBL/GenBank/DDBJ whole genome shotgun (WGS) entry which is preliminary data.</text>
</comment>
<dbReference type="AlphaFoldDB" id="A0A849C168"/>
<evidence type="ECO:0000313" key="7">
    <source>
        <dbReference type="Proteomes" id="UP000586827"/>
    </source>
</evidence>
<evidence type="ECO:0000256" key="3">
    <source>
        <dbReference type="ARBA" id="ARBA00022801"/>
    </source>
</evidence>
<dbReference type="Pfam" id="PF06441">
    <property type="entry name" value="EHN"/>
    <property type="match status" value="1"/>
</dbReference>
<dbReference type="SUPFAM" id="SSF53474">
    <property type="entry name" value="alpha/beta-Hydrolases"/>
    <property type="match status" value="1"/>
</dbReference>
<name>A0A849C168_9NOCA</name>
<gene>
    <name evidence="6" type="ORF">HLB23_10205</name>
</gene>
<accession>A0A849C168</accession>
<dbReference type="Gene3D" id="3.40.50.1820">
    <property type="entry name" value="alpha/beta hydrolase"/>
    <property type="match status" value="1"/>
</dbReference>
<organism evidence="6 7">
    <name type="scientific">Nocardia uniformis</name>
    <dbReference type="NCBI Taxonomy" id="53432"/>
    <lineage>
        <taxon>Bacteria</taxon>
        <taxon>Bacillati</taxon>
        <taxon>Actinomycetota</taxon>
        <taxon>Actinomycetes</taxon>
        <taxon>Mycobacteriales</taxon>
        <taxon>Nocardiaceae</taxon>
        <taxon>Nocardia</taxon>
    </lineage>
</organism>
<dbReference type="GO" id="GO:0004301">
    <property type="term" value="F:epoxide hydrolase activity"/>
    <property type="evidence" value="ECO:0007669"/>
    <property type="project" value="TreeGrafter"/>
</dbReference>
<evidence type="ECO:0000256" key="4">
    <source>
        <dbReference type="PIRSR" id="PIRSR001112-1"/>
    </source>
</evidence>
<dbReference type="GO" id="GO:0097176">
    <property type="term" value="P:epoxide metabolic process"/>
    <property type="evidence" value="ECO:0007669"/>
    <property type="project" value="TreeGrafter"/>
</dbReference>
<feature type="active site" description="Nucleophile" evidence="4">
    <location>
        <position position="179"/>
    </location>
</feature>
<dbReference type="InterPro" id="IPR000639">
    <property type="entry name" value="Epox_hydrolase-like"/>
</dbReference>
<evidence type="ECO:0000256" key="1">
    <source>
        <dbReference type="ARBA" id="ARBA00010088"/>
    </source>
</evidence>
<evidence type="ECO:0000313" key="6">
    <source>
        <dbReference type="EMBL" id="NNH70230.1"/>
    </source>
</evidence>
<dbReference type="Proteomes" id="UP000586827">
    <property type="component" value="Unassembled WGS sequence"/>
</dbReference>